<reference evidence="1" key="1">
    <citation type="submission" date="2014-11" db="EMBL/GenBank/DDBJ databases">
        <authorList>
            <person name="Amaro Gonzalez C."/>
        </authorList>
    </citation>
    <scope>NUCLEOTIDE SEQUENCE</scope>
</reference>
<reference evidence="1" key="2">
    <citation type="journal article" date="2015" name="Fish Shellfish Immunol.">
        <title>Early steps in the European eel (Anguilla anguilla)-Vibrio vulnificus interaction in the gills: Role of the RtxA13 toxin.</title>
        <authorList>
            <person name="Callol A."/>
            <person name="Pajuelo D."/>
            <person name="Ebbesson L."/>
            <person name="Teles M."/>
            <person name="MacKenzie S."/>
            <person name="Amaro C."/>
        </authorList>
    </citation>
    <scope>NUCLEOTIDE SEQUENCE</scope>
</reference>
<protein>
    <submittedName>
        <fullName evidence="1">Uncharacterized protein</fullName>
    </submittedName>
</protein>
<accession>A0A0E9TAD9</accession>
<organism evidence="1">
    <name type="scientific">Anguilla anguilla</name>
    <name type="common">European freshwater eel</name>
    <name type="synonym">Muraena anguilla</name>
    <dbReference type="NCBI Taxonomy" id="7936"/>
    <lineage>
        <taxon>Eukaryota</taxon>
        <taxon>Metazoa</taxon>
        <taxon>Chordata</taxon>
        <taxon>Craniata</taxon>
        <taxon>Vertebrata</taxon>
        <taxon>Euteleostomi</taxon>
        <taxon>Actinopterygii</taxon>
        <taxon>Neopterygii</taxon>
        <taxon>Teleostei</taxon>
        <taxon>Anguilliformes</taxon>
        <taxon>Anguillidae</taxon>
        <taxon>Anguilla</taxon>
    </lineage>
</organism>
<evidence type="ECO:0000313" key="1">
    <source>
        <dbReference type="EMBL" id="JAH49678.1"/>
    </source>
</evidence>
<sequence>MPCLLYIPGQQQRVLLICIFINSGILNEGNVEMLQSHFQLFIVYHWWKNHIKQIIIQYIIFFKL</sequence>
<dbReference type="AlphaFoldDB" id="A0A0E9TAD9"/>
<dbReference type="EMBL" id="GBXM01058899">
    <property type="protein sequence ID" value="JAH49678.1"/>
    <property type="molecule type" value="Transcribed_RNA"/>
</dbReference>
<name>A0A0E9TAD9_ANGAN</name>
<proteinExistence type="predicted"/>